<feature type="non-terminal residue" evidence="1">
    <location>
        <position position="106"/>
    </location>
</feature>
<reference evidence="1" key="1">
    <citation type="submission" date="2021-06" db="EMBL/GenBank/DDBJ databases">
        <authorList>
            <person name="Hodson N. C."/>
            <person name="Mongue J. A."/>
            <person name="Jaron S. K."/>
        </authorList>
    </citation>
    <scope>NUCLEOTIDE SEQUENCE</scope>
</reference>
<organism evidence="1 2">
    <name type="scientific">Allacma fusca</name>
    <dbReference type="NCBI Taxonomy" id="39272"/>
    <lineage>
        <taxon>Eukaryota</taxon>
        <taxon>Metazoa</taxon>
        <taxon>Ecdysozoa</taxon>
        <taxon>Arthropoda</taxon>
        <taxon>Hexapoda</taxon>
        <taxon>Collembola</taxon>
        <taxon>Symphypleona</taxon>
        <taxon>Sminthuridae</taxon>
        <taxon>Allacma</taxon>
    </lineage>
</organism>
<comment type="caution">
    <text evidence="1">The sequence shown here is derived from an EMBL/GenBank/DDBJ whole genome shotgun (WGS) entry which is preliminary data.</text>
</comment>
<feature type="non-terminal residue" evidence="1">
    <location>
        <position position="1"/>
    </location>
</feature>
<evidence type="ECO:0000313" key="2">
    <source>
        <dbReference type="Proteomes" id="UP000708208"/>
    </source>
</evidence>
<dbReference type="Proteomes" id="UP000708208">
    <property type="component" value="Unassembled WGS sequence"/>
</dbReference>
<evidence type="ECO:0000313" key="1">
    <source>
        <dbReference type="EMBL" id="CAG7725623.1"/>
    </source>
</evidence>
<gene>
    <name evidence="1" type="ORF">AFUS01_LOCUS14573</name>
</gene>
<protein>
    <submittedName>
        <fullName evidence="1">Uncharacterized protein</fullName>
    </submittedName>
</protein>
<name>A0A8J2JUN0_9HEXA</name>
<keyword evidence="2" id="KW-1185">Reference proteome</keyword>
<proteinExistence type="predicted"/>
<dbReference type="EMBL" id="CAJVCH010124504">
    <property type="protein sequence ID" value="CAG7725623.1"/>
    <property type="molecule type" value="Genomic_DNA"/>
</dbReference>
<dbReference type="AlphaFoldDB" id="A0A8J2JUN0"/>
<sequence>ISSNLFRMIIPEYNLKKNVILDVVLKDQEGMQDNEVMKQMFEGPEGIVKATEQNVEGSENNVESVRPPDIFARLDKEYMDIRYRHRGYTCVSIEIRMIFKKDEIEE</sequence>
<accession>A0A8J2JUN0</accession>